<name>A0A9X1QVU9_9FLAO</name>
<evidence type="ECO:0000313" key="1">
    <source>
        <dbReference type="EMBL" id="MCG2418749.1"/>
    </source>
</evidence>
<dbReference type="GO" id="GO:0016301">
    <property type="term" value="F:kinase activity"/>
    <property type="evidence" value="ECO:0007669"/>
    <property type="project" value="UniProtKB-KW"/>
</dbReference>
<dbReference type="Pfam" id="PF06293">
    <property type="entry name" value="Kdo"/>
    <property type="match status" value="1"/>
</dbReference>
<keyword evidence="1" id="KW-0808">Transferase</keyword>
<dbReference type="RefSeq" id="WP_237602559.1">
    <property type="nucleotide sequence ID" value="NZ_JAIRBA010000010.1"/>
</dbReference>
<dbReference type="SUPFAM" id="SSF56112">
    <property type="entry name" value="Protein kinase-like (PK-like)"/>
    <property type="match status" value="1"/>
</dbReference>
<proteinExistence type="predicted"/>
<dbReference type="InterPro" id="IPR011009">
    <property type="entry name" value="Kinase-like_dom_sf"/>
</dbReference>
<gene>
    <name evidence="1" type="ORF">K8089_06920</name>
</gene>
<sequence>MKRKMKIHLDYLHLNGFIADTIDNFATQGHIIQNHRNEIKIFEYQKNKFVVKSFKKITIANRIIYKFLRKSKARRSYENALRLLDLKIGTPFPVAYVEESSGLFLKNSYFISCFVEHETTDKHLIESSDVPFLEAMGAFLFNLHKKEVFHYDLHTSNILTTKDSKGKIDFCLVDINRLKFKKPTKQRRVKNLNRLSLPFDQYSILISKYAEMAEFDVFSFAHKQLYQRKKYQIFRQIKSLFKDLYKKSGNCNK</sequence>
<dbReference type="EMBL" id="JAIRBA010000010">
    <property type="protein sequence ID" value="MCG2418749.1"/>
    <property type="molecule type" value="Genomic_DNA"/>
</dbReference>
<evidence type="ECO:0000313" key="2">
    <source>
        <dbReference type="Proteomes" id="UP001139461"/>
    </source>
</evidence>
<accession>A0A9X1QVU9</accession>
<dbReference type="Proteomes" id="UP001139461">
    <property type="component" value="Unassembled WGS sequence"/>
</dbReference>
<keyword evidence="1" id="KW-0418">Kinase</keyword>
<protein>
    <submittedName>
        <fullName evidence="1">Lipopolysaccharide kinase InaA family protein</fullName>
    </submittedName>
</protein>
<dbReference type="AlphaFoldDB" id="A0A9X1QVU9"/>
<comment type="caution">
    <text evidence="1">The sequence shown here is derived from an EMBL/GenBank/DDBJ whole genome shotgun (WGS) entry which is preliminary data.</text>
</comment>
<organism evidence="1 2">
    <name type="scientific">Aequorivita vitellina</name>
    <dbReference type="NCBI Taxonomy" id="2874475"/>
    <lineage>
        <taxon>Bacteria</taxon>
        <taxon>Pseudomonadati</taxon>
        <taxon>Bacteroidota</taxon>
        <taxon>Flavobacteriia</taxon>
        <taxon>Flavobacteriales</taxon>
        <taxon>Flavobacteriaceae</taxon>
        <taxon>Aequorivita</taxon>
    </lineage>
</organism>
<keyword evidence="2" id="KW-1185">Reference proteome</keyword>
<dbReference type="Gene3D" id="1.10.510.10">
    <property type="entry name" value="Transferase(Phosphotransferase) domain 1"/>
    <property type="match status" value="1"/>
</dbReference>
<reference evidence="1" key="1">
    <citation type="submission" date="2021-09" db="EMBL/GenBank/DDBJ databases">
        <title>Genome of Aequorivita sp. strain F47161.</title>
        <authorList>
            <person name="Wang Y."/>
        </authorList>
    </citation>
    <scope>NUCLEOTIDE SEQUENCE</scope>
    <source>
        <strain evidence="1">F47161</strain>
    </source>
</reference>